<keyword evidence="6" id="KW-1185">Reference proteome</keyword>
<feature type="non-terminal residue" evidence="5">
    <location>
        <position position="62"/>
    </location>
</feature>
<dbReference type="RefSeq" id="XP_001420227.1">
    <property type="nucleotide sequence ID" value="XM_001420190.1"/>
</dbReference>
<dbReference type="OrthoDB" id="268594at2759"/>
<dbReference type="PANTHER" id="PTHR21107:SF2">
    <property type="entry name" value="CYTOCHROME C OXIDASE ASSEMBLY PROTEIN COX19"/>
    <property type="match status" value="1"/>
</dbReference>
<comment type="similarity">
    <text evidence="4">Belongs to the COX19 family.</text>
</comment>
<evidence type="ECO:0008006" key="7">
    <source>
        <dbReference type="Google" id="ProtNLM"/>
    </source>
</evidence>
<evidence type="ECO:0000256" key="2">
    <source>
        <dbReference type="ARBA" id="ARBA00022490"/>
    </source>
</evidence>
<accession>A4S483</accession>
<dbReference type="InterPro" id="IPR051383">
    <property type="entry name" value="COX19"/>
</dbReference>
<dbReference type="PANTHER" id="PTHR21107">
    <property type="entry name" value="CYTOCHROME C OXIDASE ASSEMBLY PROTEIN COX19"/>
    <property type="match status" value="1"/>
</dbReference>
<dbReference type="GO" id="GO:0005758">
    <property type="term" value="C:mitochondrial intermembrane space"/>
    <property type="evidence" value="ECO:0007669"/>
    <property type="project" value="TreeGrafter"/>
</dbReference>
<dbReference type="KEGG" id="olu:OSTLU_9533"/>
<evidence type="ECO:0000256" key="3">
    <source>
        <dbReference type="ARBA" id="ARBA00023157"/>
    </source>
</evidence>
<protein>
    <recommendedName>
        <fullName evidence="7">CHCH domain-containing protein</fullName>
    </recommendedName>
</protein>
<dbReference type="OMA" id="FHECDAS"/>
<organism evidence="5 6">
    <name type="scientific">Ostreococcus lucimarinus (strain CCE9901)</name>
    <dbReference type="NCBI Taxonomy" id="436017"/>
    <lineage>
        <taxon>Eukaryota</taxon>
        <taxon>Viridiplantae</taxon>
        <taxon>Chlorophyta</taxon>
        <taxon>Mamiellophyceae</taxon>
        <taxon>Mamiellales</taxon>
        <taxon>Bathycoccaceae</taxon>
        <taxon>Ostreococcus</taxon>
    </lineage>
</organism>
<keyword evidence="2" id="KW-0963">Cytoplasm</keyword>
<dbReference type="GO" id="GO:0033617">
    <property type="term" value="P:mitochondrial respiratory chain complex IV assembly"/>
    <property type="evidence" value="ECO:0007669"/>
    <property type="project" value="TreeGrafter"/>
</dbReference>
<dbReference type="GeneID" id="5004196"/>
<gene>
    <name evidence="5" type="ORF">OSTLU_9533</name>
</gene>
<comment type="subcellular location">
    <subcellularLocation>
        <location evidence="1">Cytoplasm</location>
    </subcellularLocation>
</comment>
<sequence>PERGVFPLDHFHECDASKTRYLECLARRERDATACATLSKAYLECRMARELMAREDLTQLGF</sequence>
<evidence type="ECO:0000313" key="6">
    <source>
        <dbReference type="Proteomes" id="UP000001568"/>
    </source>
</evidence>
<dbReference type="Proteomes" id="UP000001568">
    <property type="component" value="Chromosome 10"/>
</dbReference>
<feature type="non-terminal residue" evidence="5">
    <location>
        <position position="1"/>
    </location>
</feature>
<keyword evidence="3" id="KW-1015">Disulfide bond</keyword>
<dbReference type="EMBL" id="CP000590">
    <property type="protein sequence ID" value="ABO98520.1"/>
    <property type="molecule type" value="Genomic_DNA"/>
</dbReference>
<dbReference type="STRING" id="436017.A4S483"/>
<reference evidence="5 6" key="1">
    <citation type="journal article" date="2007" name="Proc. Natl. Acad. Sci. U.S.A.">
        <title>The tiny eukaryote Ostreococcus provides genomic insights into the paradox of plankton speciation.</title>
        <authorList>
            <person name="Palenik B."/>
            <person name="Grimwood J."/>
            <person name="Aerts A."/>
            <person name="Rouze P."/>
            <person name="Salamov A."/>
            <person name="Putnam N."/>
            <person name="Dupont C."/>
            <person name="Jorgensen R."/>
            <person name="Derelle E."/>
            <person name="Rombauts S."/>
            <person name="Zhou K."/>
            <person name="Otillar R."/>
            <person name="Merchant S.S."/>
            <person name="Podell S."/>
            <person name="Gaasterland T."/>
            <person name="Napoli C."/>
            <person name="Gendler K."/>
            <person name="Manuell A."/>
            <person name="Tai V."/>
            <person name="Vallon O."/>
            <person name="Piganeau G."/>
            <person name="Jancek S."/>
            <person name="Heijde M."/>
            <person name="Jabbari K."/>
            <person name="Bowler C."/>
            <person name="Lohr M."/>
            <person name="Robbens S."/>
            <person name="Werner G."/>
            <person name="Dubchak I."/>
            <person name="Pazour G.J."/>
            <person name="Ren Q."/>
            <person name="Paulsen I."/>
            <person name="Delwiche C."/>
            <person name="Schmutz J."/>
            <person name="Rokhsar D."/>
            <person name="Van de Peer Y."/>
            <person name="Moreau H."/>
            <person name="Grigoriev I.V."/>
        </authorList>
    </citation>
    <scope>NUCLEOTIDE SEQUENCE [LARGE SCALE GENOMIC DNA]</scope>
    <source>
        <strain evidence="5 6">CCE9901</strain>
    </source>
</reference>
<dbReference type="Gramene" id="ABO98520">
    <property type="protein sequence ID" value="ABO98520"/>
    <property type="gene ID" value="OSTLU_9533"/>
</dbReference>
<evidence type="ECO:0000256" key="1">
    <source>
        <dbReference type="ARBA" id="ARBA00004496"/>
    </source>
</evidence>
<dbReference type="HOGENOM" id="CLU_141947_4_1_1"/>
<evidence type="ECO:0000313" key="5">
    <source>
        <dbReference type="EMBL" id="ABO98520.1"/>
    </source>
</evidence>
<proteinExistence type="inferred from homology"/>
<dbReference type="eggNOG" id="KOG3477">
    <property type="taxonomic scope" value="Eukaryota"/>
</dbReference>
<dbReference type="AlphaFoldDB" id="A4S483"/>
<evidence type="ECO:0000256" key="4">
    <source>
        <dbReference type="ARBA" id="ARBA00038223"/>
    </source>
</evidence>
<name>A4S483_OSTLU</name>